<comment type="caution">
    <text evidence="1">The sequence shown here is derived from an EMBL/GenBank/DDBJ whole genome shotgun (WGS) entry which is preliminary data.</text>
</comment>
<organism evidence="1 2">
    <name type="scientific">Vairimorpha ceranae</name>
    <dbReference type="NCBI Taxonomy" id="40302"/>
    <lineage>
        <taxon>Eukaryota</taxon>
        <taxon>Fungi</taxon>
        <taxon>Fungi incertae sedis</taxon>
        <taxon>Microsporidia</taxon>
        <taxon>Nosematidae</taxon>
        <taxon>Vairimorpha</taxon>
    </lineage>
</organism>
<accession>A0A0F9WUY5</accession>
<reference evidence="1 2" key="1">
    <citation type="journal article" date="2015" name="Environ. Microbiol.">
        <title>Genome analyses suggest the presence of polyploidy and recent human-driven expansions in eight global populations of the honeybee pathogen Nosema ceranae.</title>
        <authorList>
            <person name="Pelin A."/>
            <person name="Selman M."/>
            <person name="Aris-Brosou S."/>
            <person name="Farinelli L."/>
            <person name="Corradi N."/>
        </authorList>
    </citation>
    <scope>NUCLEOTIDE SEQUENCE [LARGE SCALE GENOMIC DNA]</scope>
    <source>
        <strain evidence="1 2">PA08 1199</strain>
    </source>
</reference>
<dbReference type="RefSeq" id="XP_024332290.1">
    <property type="nucleotide sequence ID" value="XM_024474524.1"/>
</dbReference>
<dbReference type="GeneID" id="36319448"/>
<evidence type="ECO:0000313" key="1">
    <source>
        <dbReference type="EMBL" id="KKO76548.1"/>
    </source>
</evidence>
<dbReference type="VEuPathDB" id="MicrosporidiaDB:AAJ76_200088308"/>
<dbReference type="VEuPathDB" id="MicrosporidiaDB:G9O61_00g006280"/>
<sequence length="467" mass="55100">MKKSETEFIEQYEIFKTPQLSFLDVNTTIGYSIAGQKMVFIKKVAKNIHFSTDLITNKELNNFPFIIEIIDQYIGEEILSVSDFSEILPLKVFITQFSKNLDFLCILFNKLLLILTESKFLQCISEFLESDMIWIDKNFNIKICWITFLVKNHKFFNNKVYKSNLKNIDDIINLFNYNKKRLQKRVDIEYKNDNVSSVCLNAAENIFSCVSEQKDSNDGTIKYKERTYTYDRGSVKVCSTKKLCIENYKDFCKTITNQKVNYFGLKVLLLKCIFHEDDVNAKNIDVYISRLKKLFLEQSDSKFKDSEALKIIYNFIVYNNINSKPIEIVNDEYINFMDNFFYKLKITTLSEKKSYDVDNLKEKMVVENDGCLFKEKGFDMSDYNTKSYKKGRFFICQAIPNSHTKDKKQELEINKIFQIIEIQSKQIEMMYQTLKDYNKIDHLIDAQLKSLSLQANEMLNTLDKNQE</sequence>
<dbReference type="EMBL" id="JPQZ01000002">
    <property type="protein sequence ID" value="KKO76548.1"/>
    <property type="molecule type" value="Genomic_DNA"/>
</dbReference>
<dbReference type="AlphaFoldDB" id="A0A0F9WUY5"/>
<dbReference type="OrthoDB" id="2196219at2759"/>
<evidence type="ECO:0000313" key="2">
    <source>
        <dbReference type="Proteomes" id="UP000034350"/>
    </source>
</evidence>
<dbReference type="Proteomes" id="UP000034350">
    <property type="component" value="Unassembled WGS sequence"/>
</dbReference>
<gene>
    <name evidence="1" type="ORF">AAJ76_200088308</name>
</gene>
<dbReference type="VEuPathDB" id="MicrosporidiaDB:NCER_100945"/>
<protein>
    <submittedName>
        <fullName evidence="1">Uncharacterized protein</fullName>
    </submittedName>
</protein>
<proteinExistence type="predicted"/>
<name>A0A0F9WUY5_9MICR</name>
<keyword evidence="2" id="KW-1185">Reference proteome</keyword>